<evidence type="ECO:0000256" key="5">
    <source>
        <dbReference type="ARBA" id="ARBA00023014"/>
    </source>
</evidence>
<name>A0A1G8XKW4_9GAMM</name>
<dbReference type="GO" id="GO:0046872">
    <property type="term" value="F:metal ion binding"/>
    <property type="evidence" value="ECO:0007669"/>
    <property type="project" value="UniProtKB-KW"/>
</dbReference>
<dbReference type="InterPro" id="IPR017941">
    <property type="entry name" value="Rieske_2Fe-2S"/>
</dbReference>
<dbReference type="OrthoDB" id="516687at2"/>
<accession>A0A1G8XKW4</accession>
<dbReference type="GO" id="GO:0042128">
    <property type="term" value="P:nitrate assimilation"/>
    <property type="evidence" value="ECO:0007669"/>
    <property type="project" value="UniProtKB-KW"/>
</dbReference>
<dbReference type="GO" id="GO:0008942">
    <property type="term" value="F:nitrite reductase [NAD(P)H] activity"/>
    <property type="evidence" value="ECO:0007669"/>
    <property type="project" value="InterPro"/>
</dbReference>
<keyword evidence="5" id="KW-0411">Iron-sulfur</keyword>
<dbReference type="AlphaFoldDB" id="A0A1G8XKW4"/>
<dbReference type="PANTHER" id="PTHR40562">
    <property type="match status" value="1"/>
</dbReference>
<evidence type="ECO:0000256" key="6">
    <source>
        <dbReference type="ARBA" id="ARBA00023063"/>
    </source>
</evidence>
<evidence type="ECO:0000313" key="9">
    <source>
        <dbReference type="Proteomes" id="UP000199527"/>
    </source>
</evidence>
<protein>
    <submittedName>
        <fullName evidence="8">Assimilatory nitrite reductase (NAD(P)H) small subunit</fullName>
    </submittedName>
</protein>
<dbReference type="SUPFAM" id="SSF50022">
    <property type="entry name" value="ISP domain"/>
    <property type="match status" value="1"/>
</dbReference>
<dbReference type="Pfam" id="PF13806">
    <property type="entry name" value="Rieske_2"/>
    <property type="match status" value="1"/>
</dbReference>
<evidence type="ECO:0000256" key="4">
    <source>
        <dbReference type="ARBA" id="ARBA00023004"/>
    </source>
</evidence>
<reference evidence="9" key="1">
    <citation type="submission" date="2016-10" db="EMBL/GenBank/DDBJ databases">
        <authorList>
            <person name="Varghese N."/>
            <person name="Submissions S."/>
        </authorList>
    </citation>
    <scope>NUCLEOTIDE SEQUENCE [LARGE SCALE GENOMIC DNA]</scope>
    <source>
        <strain evidence="9">DSM 23317</strain>
    </source>
</reference>
<keyword evidence="3" id="KW-0560">Oxidoreductase</keyword>
<dbReference type="NCBIfam" id="TIGR02378">
    <property type="entry name" value="nirD_assim_sml"/>
    <property type="match status" value="1"/>
</dbReference>
<dbReference type="Proteomes" id="UP000199527">
    <property type="component" value="Unassembled WGS sequence"/>
</dbReference>
<proteinExistence type="predicted"/>
<dbReference type="EMBL" id="FNEM01000015">
    <property type="protein sequence ID" value="SDJ91249.1"/>
    <property type="molecule type" value="Genomic_DNA"/>
</dbReference>
<gene>
    <name evidence="8" type="ORF">SAMN04488540_11573</name>
</gene>
<dbReference type="PROSITE" id="PS51296">
    <property type="entry name" value="RIESKE"/>
    <property type="match status" value="1"/>
</dbReference>
<dbReference type="PROSITE" id="PS51300">
    <property type="entry name" value="NIRD"/>
    <property type="match status" value="1"/>
</dbReference>
<dbReference type="InterPro" id="IPR017881">
    <property type="entry name" value="NirD"/>
</dbReference>
<keyword evidence="6" id="KW-0534">Nitrate assimilation</keyword>
<dbReference type="InterPro" id="IPR012748">
    <property type="entry name" value="Rieske-like_NirD"/>
</dbReference>
<dbReference type="InterPro" id="IPR036922">
    <property type="entry name" value="Rieske_2Fe-2S_sf"/>
</dbReference>
<evidence type="ECO:0000259" key="7">
    <source>
        <dbReference type="PROSITE" id="PS51296"/>
    </source>
</evidence>
<keyword evidence="9" id="KW-1185">Reference proteome</keyword>
<dbReference type="PANTHER" id="PTHR40562:SF1">
    <property type="entry name" value="NITRITE REDUCTASE (NADH) SMALL SUBUNIT"/>
    <property type="match status" value="1"/>
</dbReference>
<keyword evidence="4" id="KW-0408">Iron</keyword>
<evidence type="ECO:0000256" key="3">
    <source>
        <dbReference type="ARBA" id="ARBA00023002"/>
    </source>
</evidence>
<keyword evidence="2" id="KW-0479">Metal-binding</keyword>
<feature type="domain" description="Rieske" evidence="7">
    <location>
        <begin position="8"/>
        <end position="108"/>
    </location>
</feature>
<dbReference type="GO" id="GO:0051537">
    <property type="term" value="F:2 iron, 2 sulfur cluster binding"/>
    <property type="evidence" value="ECO:0007669"/>
    <property type="project" value="UniProtKB-KW"/>
</dbReference>
<evidence type="ECO:0000256" key="2">
    <source>
        <dbReference type="ARBA" id="ARBA00022723"/>
    </source>
</evidence>
<sequence length="110" mass="11991">MSTSSHWQEICALDDLSPDSGVCALLDDKQVAIFYLASGELYAIGNHDPLGKANVMSRGLLAEVDGTLTVSSPLYRHHYCLSSGRCLQDERVSIPTYPVRAVNGKVQLRP</sequence>
<keyword evidence="1" id="KW-0001">2Fe-2S</keyword>
<dbReference type="CDD" id="cd03529">
    <property type="entry name" value="Rieske_NirD"/>
    <property type="match status" value="1"/>
</dbReference>
<evidence type="ECO:0000313" key="8">
    <source>
        <dbReference type="EMBL" id="SDJ91249.1"/>
    </source>
</evidence>
<dbReference type="Gene3D" id="2.102.10.10">
    <property type="entry name" value="Rieske [2Fe-2S] iron-sulphur domain"/>
    <property type="match status" value="1"/>
</dbReference>
<organism evidence="8 9">
    <name type="scientific">Ferrimonas sediminum</name>
    <dbReference type="NCBI Taxonomy" id="718193"/>
    <lineage>
        <taxon>Bacteria</taxon>
        <taxon>Pseudomonadati</taxon>
        <taxon>Pseudomonadota</taxon>
        <taxon>Gammaproteobacteria</taxon>
        <taxon>Alteromonadales</taxon>
        <taxon>Ferrimonadaceae</taxon>
        <taxon>Ferrimonas</taxon>
    </lineage>
</organism>
<evidence type="ECO:0000256" key="1">
    <source>
        <dbReference type="ARBA" id="ARBA00022714"/>
    </source>
</evidence>
<dbReference type="RefSeq" id="WP_090367028.1">
    <property type="nucleotide sequence ID" value="NZ_FNEM01000015.1"/>
</dbReference>